<dbReference type="Pfam" id="PF09527">
    <property type="entry name" value="ATPase_gene1"/>
    <property type="match status" value="1"/>
</dbReference>
<proteinExistence type="predicted"/>
<keyword evidence="1" id="KW-0812">Transmembrane</keyword>
<dbReference type="RefSeq" id="WP_236338690.1">
    <property type="nucleotide sequence ID" value="NZ_CAKMMF010000002.1"/>
</dbReference>
<keyword evidence="3" id="KW-1185">Reference proteome</keyword>
<protein>
    <recommendedName>
        <fullName evidence="4">AtpZ/AtpI family protein</fullName>
    </recommendedName>
</protein>
<reference evidence="2" key="1">
    <citation type="submission" date="2022-01" db="EMBL/GenBank/DDBJ databases">
        <authorList>
            <person name="Criscuolo A."/>
        </authorList>
    </citation>
    <scope>NUCLEOTIDE SEQUENCE</scope>
    <source>
        <strain evidence="2">CIP111893</strain>
    </source>
</reference>
<accession>A0ABM9BSD3</accession>
<keyword evidence="1" id="KW-1133">Transmembrane helix</keyword>
<sequence length="73" mass="7594">MKKKGSGDNPWRAAGLVGVMGLDFAICIFLGYYVGTLFGDSPGWMIGGVLVGVAAGILSCVLLVRLIMEDTDG</sequence>
<organism evidence="2 3">
    <name type="scientific">Paenibacillus plantiphilus</name>
    <dbReference type="NCBI Taxonomy" id="2905650"/>
    <lineage>
        <taxon>Bacteria</taxon>
        <taxon>Bacillati</taxon>
        <taxon>Bacillota</taxon>
        <taxon>Bacilli</taxon>
        <taxon>Bacillales</taxon>
        <taxon>Paenibacillaceae</taxon>
        <taxon>Paenibacillus</taxon>
    </lineage>
</organism>
<comment type="caution">
    <text evidence="2">The sequence shown here is derived from an EMBL/GenBank/DDBJ whole genome shotgun (WGS) entry which is preliminary data.</text>
</comment>
<gene>
    <name evidence="2" type="ORF">PAECIP111893_00456</name>
</gene>
<dbReference type="EMBL" id="CAKMMF010000002">
    <property type="protein sequence ID" value="CAH1193409.1"/>
    <property type="molecule type" value="Genomic_DNA"/>
</dbReference>
<name>A0ABM9BSD3_9BACL</name>
<feature type="transmembrane region" description="Helical" evidence="1">
    <location>
        <begin position="46"/>
        <end position="68"/>
    </location>
</feature>
<evidence type="ECO:0000313" key="2">
    <source>
        <dbReference type="EMBL" id="CAH1193409.1"/>
    </source>
</evidence>
<feature type="transmembrane region" description="Helical" evidence="1">
    <location>
        <begin position="12"/>
        <end position="34"/>
    </location>
</feature>
<dbReference type="InterPro" id="IPR032820">
    <property type="entry name" value="ATPase_put"/>
</dbReference>
<evidence type="ECO:0008006" key="4">
    <source>
        <dbReference type="Google" id="ProtNLM"/>
    </source>
</evidence>
<evidence type="ECO:0000256" key="1">
    <source>
        <dbReference type="SAM" id="Phobius"/>
    </source>
</evidence>
<dbReference type="Proteomes" id="UP000838686">
    <property type="component" value="Unassembled WGS sequence"/>
</dbReference>
<evidence type="ECO:0000313" key="3">
    <source>
        <dbReference type="Proteomes" id="UP000838686"/>
    </source>
</evidence>
<keyword evidence="1" id="KW-0472">Membrane</keyword>